<gene>
    <name evidence="1" type="ORF">MCHLO_01757</name>
</gene>
<name>A0ABQ0KYY9_MYCCL</name>
<dbReference type="Proteomes" id="UP000815677">
    <property type="component" value="Unassembled WGS sequence"/>
</dbReference>
<organism evidence="1 2">
    <name type="scientific">Mycena chlorophos</name>
    <name type="common">Agaric fungus</name>
    <name type="synonym">Agaricus chlorophos</name>
    <dbReference type="NCBI Taxonomy" id="658473"/>
    <lineage>
        <taxon>Eukaryota</taxon>
        <taxon>Fungi</taxon>
        <taxon>Dikarya</taxon>
        <taxon>Basidiomycota</taxon>
        <taxon>Agaricomycotina</taxon>
        <taxon>Agaricomycetes</taxon>
        <taxon>Agaricomycetidae</taxon>
        <taxon>Agaricales</taxon>
        <taxon>Marasmiineae</taxon>
        <taxon>Mycenaceae</taxon>
        <taxon>Mycena</taxon>
    </lineage>
</organism>
<sequence length="118" mass="13557">MVTHHCHPLAFFFPPPPSTRPRSDRTLAQSPLFIPPSDAMKRTQVLSFSSSLSYHHLYPCMSKYESVDAEKWPASAFVERETRVEGLEARFASRYDFKVGISNRMHIIQRPCDCPWGS</sequence>
<dbReference type="EMBL" id="DF839580">
    <property type="protein sequence ID" value="GAT44116.1"/>
    <property type="molecule type" value="Genomic_DNA"/>
</dbReference>
<protein>
    <submittedName>
        <fullName evidence="1">Uncharacterized protein</fullName>
    </submittedName>
</protein>
<accession>A0ABQ0KYY9</accession>
<evidence type="ECO:0000313" key="2">
    <source>
        <dbReference type="Proteomes" id="UP000815677"/>
    </source>
</evidence>
<evidence type="ECO:0000313" key="1">
    <source>
        <dbReference type="EMBL" id="GAT44116.1"/>
    </source>
</evidence>
<reference evidence="1" key="1">
    <citation type="submission" date="2014-09" db="EMBL/GenBank/DDBJ databases">
        <title>Genome sequence of the luminous mushroom Mycena chlorophos for searching fungal bioluminescence genes.</title>
        <authorList>
            <person name="Tanaka Y."/>
            <person name="Kasuga D."/>
            <person name="Oba Y."/>
            <person name="Hase S."/>
            <person name="Sato K."/>
            <person name="Oba Y."/>
            <person name="Sakakibara Y."/>
        </authorList>
    </citation>
    <scope>NUCLEOTIDE SEQUENCE</scope>
</reference>
<proteinExistence type="predicted"/>
<keyword evidence="2" id="KW-1185">Reference proteome</keyword>